<feature type="compositionally biased region" description="Basic and acidic residues" evidence="6">
    <location>
        <begin position="1"/>
        <end position="21"/>
    </location>
</feature>
<dbReference type="AlphaFoldDB" id="A0AAD6ATL1"/>
<sequence>MDEAAAEIREDGAENKTHDGDTTSENNVDPSAEDTADGVGVFCCRDCGEAFREEAAFLEHRHQHPQESISALRIVRRPQQSRFFTKSKTLDNERKETKQEQVTSENVPPISVVEEDSHANESDEDLDSYDPGDFIVQVISASESEDEAAQDTNPDLELLCESDQENKNEGDTGVSPMLHHCAFTECGMAFVRENSRIQQCSSTEALFDHKKVCHEMKEEKIQTPETVAEVSPPLSRLSEHMAKCLFKCDKCGKAFQTEEHLGTHKTKAKSRPYCCALCCIGFWSENQLQQHLAWHDEVRCRLPNE</sequence>
<keyword evidence="9" id="KW-1185">Reference proteome</keyword>
<dbReference type="PANTHER" id="PTHR23234:SF10">
    <property type="entry name" value="RIKEN CDNA 6720489N17 GENE-RELATED"/>
    <property type="match status" value="1"/>
</dbReference>
<dbReference type="InterPro" id="IPR013087">
    <property type="entry name" value="Znf_C2H2_type"/>
</dbReference>
<dbReference type="SMART" id="SM00355">
    <property type="entry name" value="ZnF_C2H2"/>
    <property type="match status" value="4"/>
</dbReference>
<protein>
    <recommendedName>
        <fullName evidence="7">C2H2-type domain-containing protein</fullName>
    </recommendedName>
</protein>
<accession>A0AAD6ATL1</accession>
<keyword evidence="2" id="KW-0677">Repeat</keyword>
<dbReference type="GO" id="GO:0008270">
    <property type="term" value="F:zinc ion binding"/>
    <property type="evidence" value="ECO:0007669"/>
    <property type="project" value="UniProtKB-KW"/>
</dbReference>
<feature type="region of interest" description="Disordered" evidence="6">
    <location>
        <begin position="1"/>
        <end position="35"/>
    </location>
</feature>
<feature type="region of interest" description="Disordered" evidence="6">
    <location>
        <begin position="83"/>
        <end position="130"/>
    </location>
</feature>
<evidence type="ECO:0000256" key="5">
    <source>
        <dbReference type="PROSITE-ProRule" id="PRU00042"/>
    </source>
</evidence>
<dbReference type="EMBL" id="JAPTMU010000015">
    <property type="protein sequence ID" value="KAJ4930759.1"/>
    <property type="molecule type" value="Genomic_DNA"/>
</dbReference>
<evidence type="ECO:0000259" key="7">
    <source>
        <dbReference type="PROSITE" id="PS50157"/>
    </source>
</evidence>
<comment type="caution">
    <text evidence="8">The sequence shown here is derived from an EMBL/GenBank/DDBJ whole genome shotgun (WGS) entry which is preliminary data.</text>
</comment>
<keyword evidence="3 5" id="KW-0863">Zinc-finger</keyword>
<feature type="compositionally biased region" description="Basic and acidic residues" evidence="6">
    <location>
        <begin position="88"/>
        <end position="99"/>
    </location>
</feature>
<name>A0AAD6ATL1_9TELE</name>
<evidence type="ECO:0000256" key="3">
    <source>
        <dbReference type="ARBA" id="ARBA00022771"/>
    </source>
</evidence>
<gene>
    <name evidence="8" type="ORF">JOQ06_025067</name>
</gene>
<evidence type="ECO:0000313" key="8">
    <source>
        <dbReference type="EMBL" id="KAJ4930759.1"/>
    </source>
</evidence>
<dbReference type="InterPro" id="IPR036236">
    <property type="entry name" value="Znf_C2H2_sf"/>
</dbReference>
<organism evidence="8 9">
    <name type="scientific">Pogonophryne albipinna</name>
    <dbReference type="NCBI Taxonomy" id="1090488"/>
    <lineage>
        <taxon>Eukaryota</taxon>
        <taxon>Metazoa</taxon>
        <taxon>Chordata</taxon>
        <taxon>Craniata</taxon>
        <taxon>Vertebrata</taxon>
        <taxon>Euteleostomi</taxon>
        <taxon>Actinopterygii</taxon>
        <taxon>Neopterygii</taxon>
        <taxon>Teleostei</taxon>
        <taxon>Neoteleostei</taxon>
        <taxon>Acanthomorphata</taxon>
        <taxon>Eupercaria</taxon>
        <taxon>Perciformes</taxon>
        <taxon>Notothenioidei</taxon>
        <taxon>Pogonophryne</taxon>
    </lineage>
</organism>
<evidence type="ECO:0000313" key="9">
    <source>
        <dbReference type="Proteomes" id="UP001219934"/>
    </source>
</evidence>
<feature type="domain" description="C2H2-type" evidence="7">
    <location>
        <begin position="42"/>
        <end position="69"/>
    </location>
</feature>
<keyword evidence="4" id="KW-0862">Zinc</keyword>
<feature type="domain" description="C2H2-type" evidence="7">
    <location>
        <begin position="246"/>
        <end position="265"/>
    </location>
</feature>
<dbReference type="PROSITE" id="PS00028">
    <property type="entry name" value="ZINC_FINGER_C2H2_1"/>
    <property type="match status" value="2"/>
</dbReference>
<dbReference type="PANTHER" id="PTHR23234">
    <property type="entry name" value="ZNF44 PROTEIN"/>
    <property type="match status" value="1"/>
</dbReference>
<evidence type="ECO:0000256" key="1">
    <source>
        <dbReference type="ARBA" id="ARBA00022723"/>
    </source>
</evidence>
<evidence type="ECO:0000256" key="4">
    <source>
        <dbReference type="ARBA" id="ARBA00022833"/>
    </source>
</evidence>
<dbReference type="PROSITE" id="PS50157">
    <property type="entry name" value="ZINC_FINGER_C2H2_2"/>
    <property type="match status" value="2"/>
</dbReference>
<feature type="non-terminal residue" evidence="8">
    <location>
        <position position="305"/>
    </location>
</feature>
<dbReference type="InterPro" id="IPR050758">
    <property type="entry name" value="Znf_C2H2-type"/>
</dbReference>
<dbReference type="Gene3D" id="3.30.160.60">
    <property type="entry name" value="Classic Zinc Finger"/>
    <property type="match status" value="1"/>
</dbReference>
<keyword evidence="1" id="KW-0479">Metal-binding</keyword>
<evidence type="ECO:0000256" key="6">
    <source>
        <dbReference type="SAM" id="MobiDB-lite"/>
    </source>
</evidence>
<dbReference type="SUPFAM" id="SSF57667">
    <property type="entry name" value="beta-beta-alpha zinc fingers"/>
    <property type="match status" value="1"/>
</dbReference>
<reference evidence="8" key="1">
    <citation type="submission" date="2022-11" db="EMBL/GenBank/DDBJ databases">
        <title>Chromosome-level genome of Pogonophryne albipinna.</title>
        <authorList>
            <person name="Jo E."/>
        </authorList>
    </citation>
    <scope>NUCLEOTIDE SEQUENCE</scope>
    <source>
        <strain evidence="8">SGF0006</strain>
        <tissue evidence="8">Muscle</tissue>
    </source>
</reference>
<dbReference type="Proteomes" id="UP001219934">
    <property type="component" value="Unassembled WGS sequence"/>
</dbReference>
<proteinExistence type="predicted"/>
<evidence type="ECO:0000256" key="2">
    <source>
        <dbReference type="ARBA" id="ARBA00022737"/>
    </source>
</evidence>